<evidence type="ECO:0000313" key="2">
    <source>
        <dbReference type="Proteomes" id="UP001064489"/>
    </source>
</evidence>
<accession>A0AAD5IPC9</accession>
<dbReference type="Proteomes" id="UP001064489">
    <property type="component" value="Chromosome 8"/>
</dbReference>
<reference evidence="1" key="1">
    <citation type="journal article" date="2022" name="Plant J.">
        <title>Strategies of tolerance reflected in two North American maple genomes.</title>
        <authorList>
            <person name="McEvoy S.L."/>
            <person name="Sezen U.U."/>
            <person name="Trouern-Trend A."/>
            <person name="McMahon S.M."/>
            <person name="Schaberg P.G."/>
            <person name="Yang J."/>
            <person name="Wegrzyn J.L."/>
            <person name="Swenson N.G."/>
        </authorList>
    </citation>
    <scope>NUCLEOTIDE SEQUENCE</scope>
    <source>
        <strain evidence="1">91603</strain>
    </source>
</reference>
<name>A0AAD5IPC9_ACENE</name>
<organism evidence="1 2">
    <name type="scientific">Acer negundo</name>
    <name type="common">Box elder</name>
    <dbReference type="NCBI Taxonomy" id="4023"/>
    <lineage>
        <taxon>Eukaryota</taxon>
        <taxon>Viridiplantae</taxon>
        <taxon>Streptophyta</taxon>
        <taxon>Embryophyta</taxon>
        <taxon>Tracheophyta</taxon>
        <taxon>Spermatophyta</taxon>
        <taxon>Magnoliopsida</taxon>
        <taxon>eudicotyledons</taxon>
        <taxon>Gunneridae</taxon>
        <taxon>Pentapetalae</taxon>
        <taxon>rosids</taxon>
        <taxon>malvids</taxon>
        <taxon>Sapindales</taxon>
        <taxon>Sapindaceae</taxon>
        <taxon>Hippocastanoideae</taxon>
        <taxon>Acereae</taxon>
        <taxon>Acer</taxon>
    </lineage>
</organism>
<gene>
    <name evidence="1" type="ORF">LWI28_006776</name>
</gene>
<evidence type="ECO:0000313" key="1">
    <source>
        <dbReference type="EMBL" id="KAI9173803.1"/>
    </source>
</evidence>
<protein>
    <submittedName>
        <fullName evidence="1">Uncharacterized protein</fullName>
    </submittedName>
</protein>
<dbReference type="PANTHER" id="PTHR19328">
    <property type="entry name" value="HEDGEHOG-INTERACTING PROTEIN"/>
    <property type="match status" value="1"/>
</dbReference>
<keyword evidence="2" id="KW-1185">Reference proteome</keyword>
<dbReference type="EMBL" id="JAJSOW010000103">
    <property type="protein sequence ID" value="KAI9173803.1"/>
    <property type="molecule type" value="Genomic_DNA"/>
</dbReference>
<sequence length="172" mass="19140">MGMAIHPNFAKKGQFFTSFNCDKVKWPGCAGRCLCNSDVNCDPSKLGVDNSAQPCQYQTVTAEHTANVTASEPSLAKSAKPSEVRRIFTMGLPFTVHLHSATPCKEAILHLWVTFSRLGRTTTRISLSLLVEGVYRVVRPSCCNYTCSRNCHTCKLNSFNRSQFIKPFESRV</sequence>
<dbReference type="PANTHER" id="PTHR19328:SF13">
    <property type="entry name" value="HIPL1 PROTEIN"/>
    <property type="match status" value="1"/>
</dbReference>
<proteinExistence type="predicted"/>
<dbReference type="AlphaFoldDB" id="A0AAD5IPC9"/>
<reference evidence="1" key="2">
    <citation type="submission" date="2023-02" db="EMBL/GenBank/DDBJ databases">
        <authorList>
            <person name="Swenson N.G."/>
            <person name="Wegrzyn J.L."/>
            <person name="Mcevoy S.L."/>
        </authorList>
    </citation>
    <scope>NUCLEOTIDE SEQUENCE</scope>
    <source>
        <strain evidence="1">91603</strain>
        <tissue evidence="1">Leaf</tissue>
    </source>
</reference>
<comment type="caution">
    <text evidence="1">The sequence shown here is derived from an EMBL/GenBank/DDBJ whole genome shotgun (WGS) entry which is preliminary data.</text>
</comment>